<sequence length="147" mass="16000">MSNRLAIAILLGLLSLIWIPSASACSCIQLTLKEKYQMAEHVFVGRITKTGEIKSRSVNPNWSGVSGEFKTLQTLKGNPTLLQHIETGHGRGGCGVTLTVGQTYLFFIDKSGSVDICTGSRTFTPGTQEDEKTLKELKAFTTQHSQP</sequence>
<evidence type="ECO:0000313" key="2">
    <source>
        <dbReference type="EMBL" id="BAN35231.1"/>
    </source>
</evidence>
<dbReference type="EMBL" id="AP013066">
    <property type="protein sequence ID" value="BAN35231.1"/>
    <property type="molecule type" value="Genomic_DNA"/>
</dbReference>
<organism evidence="2 3">
    <name type="scientific">Sulfuricella denitrificans (strain DSM 22764 / NBRC 105220 / skB26)</name>
    <dbReference type="NCBI Taxonomy" id="1163617"/>
    <lineage>
        <taxon>Bacteria</taxon>
        <taxon>Pseudomonadati</taxon>
        <taxon>Pseudomonadota</taxon>
        <taxon>Betaproteobacteria</taxon>
        <taxon>Nitrosomonadales</taxon>
        <taxon>Sulfuricellaceae</taxon>
        <taxon>Sulfuricella</taxon>
    </lineage>
</organism>
<dbReference type="SUPFAM" id="SSF50242">
    <property type="entry name" value="TIMP-like"/>
    <property type="match status" value="1"/>
</dbReference>
<evidence type="ECO:0000313" key="3">
    <source>
        <dbReference type="Proteomes" id="UP000015559"/>
    </source>
</evidence>
<name>S6AGT8_SULDS</name>
<reference evidence="2 3" key="1">
    <citation type="journal article" date="2012" name="Appl. Environ. Microbiol.">
        <title>Draft genome sequence of a psychrotolerant sulfur-oxidizing bacterium, Sulfuricella denitrificans skB26, and proteomic insights into cold adaptation.</title>
        <authorList>
            <person name="Watanabe T."/>
            <person name="Kojima H."/>
            <person name="Fukui M."/>
        </authorList>
    </citation>
    <scope>NUCLEOTIDE SEQUENCE [LARGE SCALE GENOMIC DNA]</scope>
    <source>
        <strain evidence="3">skB26</strain>
    </source>
</reference>
<keyword evidence="3" id="KW-1185">Reference proteome</keyword>
<dbReference type="PROSITE" id="PS51257">
    <property type="entry name" value="PROKAR_LIPOPROTEIN"/>
    <property type="match status" value="1"/>
</dbReference>
<evidence type="ECO:0000256" key="1">
    <source>
        <dbReference type="SAM" id="SignalP"/>
    </source>
</evidence>
<protein>
    <submittedName>
        <fullName evidence="2">Uncharacterized protein</fullName>
    </submittedName>
</protein>
<dbReference type="eggNOG" id="ENOG5030KJA">
    <property type="taxonomic scope" value="Bacteria"/>
</dbReference>
<dbReference type="AlphaFoldDB" id="S6AGT8"/>
<gene>
    <name evidence="2" type="ORF">SCD_n01405</name>
</gene>
<feature type="signal peptide" evidence="1">
    <location>
        <begin position="1"/>
        <end position="24"/>
    </location>
</feature>
<dbReference type="InterPro" id="IPR008993">
    <property type="entry name" value="TIMP-like_OB-fold"/>
</dbReference>
<feature type="chain" id="PRO_5004535896" evidence="1">
    <location>
        <begin position="25"/>
        <end position="147"/>
    </location>
</feature>
<accession>S6AGT8</accession>
<dbReference type="KEGG" id="sdr:SCD_n01405"/>
<dbReference type="HOGENOM" id="CLU_1767087_0_0_4"/>
<proteinExistence type="predicted"/>
<dbReference type="RefSeq" id="WP_021035828.1">
    <property type="nucleotide sequence ID" value="NC_022357.1"/>
</dbReference>
<dbReference type="OrthoDB" id="5738265at2"/>
<keyword evidence="1" id="KW-0732">Signal</keyword>
<dbReference type="Gene3D" id="2.40.50.120">
    <property type="match status" value="1"/>
</dbReference>
<dbReference type="STRING" id="1163617.SCD_n01405"/>
<dbReference type="Proteomes" id="UP000015559">
    <property type="component" value="Chromosome"/>
</dbReference>